<dbReference type="InterPro" id="IPR012902">
    <property type="entry name" value="N_methyl_site"/>
</dbReference>
<evidence type="ECO:0000256" key="4">
    <source>
        <dbReference type="RuleBase" id="RU000389"/>
    </source>
</evidence>
<proteinExistence type="inferred from homology"/>
<comment type="similarity">
    <text evidence="1 4">Belongs to the N-Me-Phe pilin family.</text>
</comment>
<keyword evidence="5" id="KW-0812">Transmembrane</keyword>
<dbReference type="STRING" id="443152.MDG893_01300"/>
<accession>A6F1K0</accession>
<evidence type="ECO:0000256" key="2">
    <source>
        <dbReference type="ARBA" id="ARBA00022481"/>
    </source>
</evidence>
<keyword evidence="2" id="KW-0488">Methylation</keyword>
<feature type="transmembrane region" description="Helical" evidence="5">
    <location>
        <begin position="12"/>
        <end position="33"/>
    </location>
</feature>
<dbReference type="AlphaFoldDB" id="A6F1K0"/>
<protein>
    <recommendedName>
        <fullName evidence="3">Pilin</fullName>
    </recommendedName>
</protein>
<evidence type="ECO:0000256" key="1">
    <source>
        <dbReference type="ARBA" id="ARBA00005233"/>
    </source>
</evidence>
<evidence type="ECO:0000313" key="7">
    <source>
        <dbReference type="Proteomes" id="UP000005856"/>
    </source>
</evidence>
<keyword evidence="5" id="KW-1133">Transmembrane helix</keyword>
<dbReference type="GO" id="GO:0007155">
    <property type="term" value="P:cell adhesion"/>
    <property type="evidence" value="ECO:0007669"/>
    <property type="project" value="InterPro"/>
</dbReference>
<dbReference type="Pfam" id="PF00114">
    <property type="entry name" value="Pilin"/>
    <property type="match status" value="1"/>
</dbReference>
<name>A6F1K0_9GAMM</name>
<sequence>MKSIQMNRAQKGFTLIELMIVVAIIGILAAIAIPQYQNYIARSQFSEAHTLLGGARTAVQERVDQGASFAVSTGTPNATTNVLGLQLNGEYGTMAAPAYNGSDATYALTYTFAASDVNANLQNETVTYTYTAASGEWDCVTTVEEQFASQCTSS</sequence>
<keyword evidence="4" id="KW-0281">Fimbrium</keyword>
<dbReference type="eggNOG" id="COG4969">
    <property type="taxonomic scope" value="Bacteria"/>
</dbReference>
<dbReference type="EMBL" id="ABCP01000018">
    <property type="protein sequence ID" value="EDM47401.1"/>
    <property type="molecule type" value="Genomic_DNA"/>
</dbReference>
<dbReference type="InterPro" id="IPR045584">
    <property type="entry name" value="Pilin-like"/>
</dbReference>
<evidence type="ECO:0000256" key="3">
    <source>
        <dbReference type="ARBA" id="ARBA00029638"/>
    </source>
</evidence>
<dbReference type="Gene3D" id="3.30.700.10">
    <property type="entry name" value="Glycoprotein, Type 4 Pilin"/>
    <property type="match status" value="1"/>
</dbReference>
<evidence type="ECO:0000256" key="5">
    <source>
        <dbReference type="SAM" id="Phobius"/>
    </source>
</evidence>
<keyword evidence="5" id="KW-0472">Membrane</keyword>
<reference evidence="6 7" key="1">
    <citation type="submission" date="2007-06" db="EMBL/GenBank/DDBJ databases">
        <authorList>
            <person name="Green D."/>
            <person name="Ferriera S."/>
            <person name="Johnson J."/>
            <person name="Kravitz S."/>
            <person name="Beeson K."/>
            <person name="Sutton G."/>
            <person name="Rogers Y.-H."/>
            <person name="Friedman R."/>
            <person name="Frazier M."/>
            <person name="Venter J.C."/>
        </authorList>
    </citation>
    <scope>NUCLEOTIDE SEQUENCE [LARGE SCALE GENOMIC DNA]</scope>
    <source>
        <strain evidence="6 7">DG893</strain>
    </source>
</reference>
<gene>
    <name evidence="6" type="ORF">MDG893_01300</name>
</gene>
<dbReference type="PROSITE" id="PS00409">
    <property type="entry name" value="PROKAR_NTER_METHYL"/>
    <property type="match status" value="1"/>
</dbReference>
<dbReference type="Proteomes" id="UP000005856">
    <property type="component" value="Unassembled WGS sequence"/>
</dbReference>
<dbReference type="PANTHER" id="PTHR30093:SF34">
    <property type="entry name" value="PREPILIN PEPTIDASE-DEPENDENT PROTEIN D"/>
    <property type="match status" value="1"/>
</dbReference>
<dbReference type="PANTHER" id="PTHR30093">
    <property type="entry name" value="GENERAL SECRETION PATHWAY PROTEIN G"/>
    <property type="match status" value="1"/>
</dbReference>
<dbReference type="SUPFAM" id="SSF54523">
    <property type="entry name" value="Pili subunits"/>
    <property type="match status" value="1"/>
</dbReference>
<dbReference type="GO" id="GO:0009289">
    <property type="term" value="C:pilus"/>
    <property type="evidence" value="ECO:0007669"/>
    <property type="project" value="InterPro"/>
</dbReference>
<keyword evidence="7" id="KW-1185">Reference proteome</keyword>
<dbReference type="Pfam" id="PF07963">
    <property type="entry name" value="N_methyl"/>
    <property type="match status" value="1"/>
</dbReference>
<comment type="caution">
    <text evidence="6">The sequence shown here is derived from an EMBL/GenBank/DDBJ whole genome shotgun (WGS) entry which is preliminary data.</text>
</comment>
<evidence type="ECO:0000313" key="6">
    <source>
        <dbReference type="EMBL" id="EDM47401.1"/>
    </source>
</evidence>
<organism evidence="6 7">
    <name type="scientific">Marinobacter algicola DG893</name>
    <dbReference type="NCBI Taxonomy" id="443152"/>
    <lineage>
        <taxon>Bacteria</taxon>
        <taxon>Pseudomonadati</taxon>
        <taxon>Pseudomonadota</taxon>
        <taxon>Gammaproteobacteria</taxon>
        <taxon>Pseudomonadales</taxon>
        <taxon>Marinobacteraceae</taxon>
        <taxon>Marinobacter</taxon>
    </lineage>
</organism>
<dbReference type="InterPro" id="IPR001082">
    <property type="entry name" value="Pilin"/>
</dbReference>
<dbReference type="NCBIfam" id="TIGR02532">
    <property type="entry name" value="IV_pilin_GFxxxE"/>
    <property type="match status" value="1"/>
</dbReference>